<evidence type="ECO:0000256" key="2">
    <source>
        <dbReference type="ARBA" id="ARBA00001946"/>
    </source>
</evidence>
<dbReference type="InParanoid" id="A0A0U5CQ85"/>
<evidence type="ECO:0000256" key="7">
    <source>
        <dbReference type="ARBA" id="ARBA00019179"/>
    </source>
</evidence>
<dbReference type="NCBIfam" id="NF000595">
    <property type="entry name" value="PRK00015.1-3"/>
    <property type="match status" value="1"/>
</dbReference>
<dbReference type="SUPFAM" id="SSF53098">
    <property type="entry name" value="Ribonuclease H-like"/>
    <property type="match status" value="1"/>
</dbReference>
<dbReference type="GO" id="GO:0006298">
    <property type="term" value="P:mismatch repair"/>
    <property type="evidence" value="ECO:0007669"/>
    <property type="project" value="TreeGrafter"/>
</dbReference>
<evidence type="ECO:0000256" key="14">
    <source>
        <dbReference type="HAMAP-Rule" id="MF_00052"/>
    </source>
</evidence>
<dbReference type="Pfam" id="PF01351">
    <property type="entry name" value="RNase_HII"/>
    <property type="match status" value="1"/>
</dbReference>
<keyword evidence="9 14" id="KW-0540">Nuclease</keyword>
<name>A0A0U5CQ85_9BACT</name>
<comment type="similarity">
    <text evidence="5 14 16">Belongs to the RNase HII family.</text>
</comment>
<feature type="domain" description="RNase H type-2" evidence="17">
    <location>
        <begin position="30"/>
        <end position="220"/>
    </location>
</feature>
<evidence type="ECO:0000256" key="15">
    <source>
        <dbReference type="PROSITE-ProRule" id="PRU01319"/>
    </source>
</evidence>
<dbReference type="InterPro" id="IPR012337">
    <property type="entry name" value="RNaseH-like_sf"/>
</dbReference>
<dbReference type="Gene3D" id="3.30.420.10">
    <property type="entry name" value="Ribonuclease H-like superfamily/Ribonuclease H"/>
    <property type="match status" value="1"/>
</dbReference>
<dbReference type="GO" id="GO:0043137">
    <property type="term" value="P:DNA replication, removal of RNA primer"/>
    <property type="evidence" value="ECO:0007669"/>
    <property type="project" value="TreeGrafter"/>
</dbReference>
<evidence type="ECO:0000256" key="11">
    <source>
        <dbReference type="ARBA" id="ARBA00022759"/>
    </source>
</evidence>
<dbReference type="FunCoup" id="A0A0U5CQ85">
    <property type="interactions" value="266"/>
</dbReference>
<dbReference type="KEGG" id="pnl:PNK_1391"/>
<evidence type="ECO:0000256" key="13">
    <source>
        <dbReference type="ARBA" id="ARBA00023211"/>
    </source>
</evidence>
<evidence type="ECO:0000256" key="5">
    <source>
        <dbReference type="ARBA" id="ARBA00007383"/>
    </source>
</evidence>
<dbReference type="Proteomes" id="UP000069902">
    <property type="component" value="Chromosome cPNK"/>
</dbReference>
<dbReference type="AlphaFoldDB" id="A0A0U5CQ85"/>
<dbReference type="EMBL" id="LN879502">
    <property type="protein sequence ID" value="CUI17004.1"/>
    <property type="molecule type" value="Genomic_DNA"/>
</dbReference>
<reference evidence="19" key="1">
    <citation type="submission" date="2015-09" db="EMBL/GenBank/DDBJ databases">
        <authorList>
            <person name="Bertelli C."/>
        </authorList>
    </citation>
    <scope>NUCLEOTIDE SEQUENCE [LARGE SCALE GENOMIC DNA]</scope>
    <source>
        <strain evidence="19">KNic</strain>
    </source>
</reference>
<dbReference type="PANTHER" id="PTHR10954:SF18">
    <property type="entry name" value="RIBONUCLEASE HII"/>
    <property type="match status" value="1"/>
</dbReference>
<dbReference type="EC" id="3.1.26.4" evidence="6 14"/>
<evidence type="ECO:0000256" key="16">
    <source>
        <dbReference type="RuleBase" id="RU003515"/>
    </source>
</evidence>
<evidence type="ECO:0000313" key="19">
    <source>
        <dbReference type="Proteomes" id="UP000069902"/>
    </source>
</evidence>
<evidence type="ECO:0000256" key="8">
    <source>
        <dbReference type="ARBA" id="ARBA00022490"/>
    </source>
</evidence>
<evidence type="ECO:0000256" key="12">
    <source>
        <dbReference type="ARBA" id="ARBA00022801"/>
    </source>
</evidence>
<dbReference type="InterPro" id="IPR022898">
    <property type="entry name" value="RNase_HII"/>
</dbReference>
<dbReference type="STRING" id="389348.PNK_1391"/>
<feature type="binding site" evidence="14 15">
    <location>
        <position position="37"/>
    </location>
    <ligand>
        <name>a divalent metal cation</name>
        <dbReference type="ChEBI" id="CHEBI:60240"/>
    </ligand>
</feature>
<dbReference type="CDD" id="cd07182">
    <property type="entry name" value="RNase_HII_bacteria_HII_like"/>
    <property type="match status" value="1"/>
</dbReference>
<keyword evidence="12 14" id="KW-0378">Hydrolase</keyword>
<evidence type="ECO:0000259" key="17">
    <source>
        <dbReference type="PROSITE" id="PS51975"/>
    </source>
</evidence>
<evidence type="ECO:0000256" key="6">
    <source>
        <dbReference type="ARBA" id="ARBA00012180"/>
    </source>
</evidence>
<dbReference type="PANTHER" id="PTHR10954">
    <property type="entry name" value="RIBONUCLEASE H2 SUBUNIT A"/>
    <property type="match status" value="1"/>
</dbReference>
<dbReference type="FunFam" id="3.30.420.10:FF:000006">
    <property type="entry name" value="Ribonuclease HII"/>
    <property type="match status" value="1"/>
</dbReference>
<evidence type="ECO:0000256" key="3">
    <source>
        <dbReference type="ARBA" id="ARBA00004065"/>
    </source>
</evidence>
<comment type="cofactor">
    <cofactor evidence="2">
        <name>Mg(2+)</name>
        <dbReference type="ChEBI" id="CHEBI:18420"/>
    </cofactor>
</comment>
<dbReference type="InterPro" id="IPR001352">
    <property type="entry name" value="RNase_HII/HIII"/>
</dbReference>
<dbReference type="GO" id="GO:0005737">
    <property type="term" value="C:cytoplasm"/>
    <property type="evidence" value="ECO:0007669"/>
    <property type="project" value="UniProtKB-SubCell"/>
</dbReference>
<comment type="function">
    <text evidence="3 14 16">Endonuclease that specifically degrades the RNA of RNA-DNA hybrids.</text>
</comment>
<dbReference type="HAMAP" id="MF_00052_B">
    <property type="entry name" value="RNase_HII_B"/>
    <property type="match status" value="1"/>
</dbReference>
<evidence type="ECO:0000256" key="4">
    <source>
        <dbReference type="ARBA" id="ARBA00004496"/>
    </source>
</evidence>
<protein>
    <recommendedName>
        <fullName evidence="7 14">Ribonuclease HII</fullName>
        <shortName evidence="14">RNase HII</shortName>
        <ecNumber evidence="6 14">3.1.26.4</ecNumber>
    </recommendedName>
</protein>
<dbReference type="PATRIC" id="fig|389348.3.peg.1557"/>
<proteinExistence type="inferred from homology"/>
<dbReference type="NCBIfam" id="NF000594">
    <property type="entry name" value="PRK00015.1-1"/>
    <property type="match status" value="1"/>
</dbReference>
<dbReference type="GO" id="GO:0004523">
    <property type="term" value="F:RNA-DNA hybrid ribonuclease activity"/>
    <property type="evidence" value="ECO:0007669"/>
    <property type="project" value="UniProtKB-UniRule"/>
</dbReference>
<keyword evidence="11 14" id="KW-0255">Endonuclease</keyword>
<dbReference type="GO" id="GO:0030145">
    <property type="term" value="F:manganese ion binding"/>
    <property type="evidence" value="ECO:0007669"/>
    <property type="project" value="UniProtKB-UniRule"/>
</dbReference>
<sequence length="223" mass="24779">MPHSSLSEDERLRLVSMTAYEEGMYLKGYQCIAGIDEAGRGPLAGPVVAAACILPRGLLIPQVNDSKKLTPKIRERLFGRLLNDPSVRYGIGIVEPIDIDRINIYQATIQAMLIAVQQLPVPPDCLLVDGMPLPHPNLPCLKIIKGDQLSQSIAAASIIAKETRDRLMNDYHLQWPQYGFNQHKGYATERHLEAILQHGPCQIHRRSFDPIKSMIGQGAEVNI</sequence>
<dbReference type="GO" id="GO:0032299">
    <property type="term" value="C:ribonuclease H2 complex"/>
    <property type="evidence" value="ECO:0007669"/>
    <property type="project" value="TreeGrafter"/>
</dbReference>
<evidence type="ECO:0000256" key="10">
    <source>
        <dbReference type="ARBA" id="ARBA00022723"/>
    </source>
</evidence>
<dbReference type="RefSeq" id="WP_059061162.1">
    <property type="nucleotide sequence ID" value="NZ_LN879502.1"/>
</dbReference>
<comment type="cofactor">
    <cofactor evidence="14 15">
        <name>Mn(2+)</name>
        <dbReference type="ChEBI" id="CHEBI:29035"/>
    </cofactor>
    <cofactor evidence="14 15">
        <name>Mg(2+)</name>
        <dbReference type="ChEBI" id="CHEBI:18420"/>
    </cofactor>
    <text evidence="14 15">Manganese or magnesium. Binds 1 divalent metal ion per monomer in the absence of substrate. May bind a second metal ion after substrate binding.</text>
</comment>
<gene>
    <name evidence="14 18" type="primary">rnhB</name>
    <name evidence="18" type="ORF">PNK_1391</name>
</gene>
<evidence type="ECO:0000313" key="18">
    <source>
        <dbReference type="EMBL" id="CUI17004.1"/>
    </source>
</evidence>
<keyword evidence="8 14" id="KW-0963">Cytoplasm</keyword>
<keyword evidence="19" id="KW-1185">Reference proteome</keyword>
<evidence type="ECO:0000256" key="9">
    <source>
        <dbReference type="ARBA" id="ARBA00022722"/>
    </source>
</evidence>
<comment type="catalytic activity">
    <reaction evidence="1 14 15 16">
        <text>Endonucleolytic cleavage to 5'-phosphomonoester.</text>
        <dbReference type="EC" id="3.1.26.4"/>
    </reaction>
</comment>
<dbReference type="PROSITE" id="PS51975">
    <property type="entry name" value="RNASE_H_2"/>
    <property type="match status" value="1"/>
</dbReference>
<keyword evidence="13 14" id="KW-0464">Manganese</keyword>
<accession>A0A0U5CQ85</accession>
<comment type="subcellular location">
    <subcellularLocation>
        <location evidence="4 14">Cytoplasm</location>
    </subcellularLocation>
</comment>
<dbReference type="InterPro" id="IPR036397">
    <property type="entry name" value="RNaseH_sf"/>
</dbReference>
<feature type="binding site" evidence="14 15">
    <location>
        <position position="36"/>
    </location>
    <ligand>
        <name>a divalent metal cation</name>
        <dbReference type="ChEBI" id="CHEBI:60240"/>
    </ligand>
</feature>
<feature type="binding site" evidence="14 15">
    <location>
        <position position="129"/>
    </location>
    <ligand>
        <name>a divalent metal cation</name>
        <dbReference type="ChEBI" id="CHEBI:60240"/>
    </ligand>
</feature>
<evidence type="ECO:0000256" key="1">
    <source>
        <dbReference type="ARBA" id="ARBA00000077"/>
    </source>
</evidence>
<dbReference type="GO" id="GO:0003723">
    <property type="term" value="F:RNA binding"/>
    <property type="evidence" value="ECO:0007669"/>
    <property type="project" value="UniProtKB-UniRule"/>
</dbReference>
<keyword evidence="10 14" id="KW-0479">Metal-binding</keyword>
<dbReference type="InterPro" id="IPR024567">
    <property type="entry name" value="RNase_HII/HIII_dom"/>
</dbReference>
<organism evidence="18 19">
    <name type="scientific">Candidatus Protochlamydia naegleriophila</name>
    <dbReference type="NCBI Taxonomy" id="389348"/>
    <lineage>
        <taxon>Bacteria</taxon>
        <taxon>Pseudomonadati</taxon>
        <taxon>Chlamydiota</taxon>
        <taxon>Chlamydiia</taxon>
        <taxon>Parachlamydiales</taxon>
        <taxon>Parachlamydiaceae</taxon>
        <taxon>Candidatus Protochlamydia</taxon>
    </lineage>
</organism>